<evidence type="ECO:0000313" key="1">
    <source>
        <dbReference type="EMBL" id="MBE1590969.1"/>
    </source>
</evidence>
<dbReference type="Proteomes" id="UP000633509">
    <property type="component" value="Unassembled WGS sequence"/>
</dbReference>
<proteinExistence type="predicted"/>
<evidence type="ECO:0000313" key="2">
    <source>
        <dbReference type="Proteomes" id="UP000633509"/>
    </source>
</evidence>
<name>A0ABR9MDV7_9ACTN</name>
<reference evidence="1 2" key="1">
    <citation type="submission" date="2020-10" db="EMBL/GenBank/DDBJ databases">
        <title>Sequencing the genomes of 1000 actinobacteria strains.</title>
        <authorList>
            <person name="Klenk H.-P."/>
        </authorList>
    </citation>
    <scope>NUCLEOTIDE SEQUENCE [LARGE SCALE GENOMIC DNA]</scope>
    <source>
        <strain evidence="1 2">DSM 43173</strain>
    </source>
</reference>
<keyword evidence="2" id="KW-1185">Reference proteome</keyword>
<dbReference type="RefSeq" id="WP_192790753.1">
    <property type="nucleotide sequence ID" value="NZ_JADBEK010000001.1"/>
</dbReference>
<dbReference type="EMBL" id="JADBEK010000001">
    <property type="protein sequence ID" value="MBE1590969.1"/>
    <property type="molecule type" value="Genomic_DNA"/>
</dbReference>
<organism evidence="1 2">
    <name type="scientific">Nonomuraea angiospora</name>
    <dbReference type="NCBI Taxonomy" id="46172"/>
    <lineage>
        <taxon>Bacteria</taxon>
        <taxon>Bacillati</taxon>
        <taxon>Actinomycetota</taxon>
        <taxon>Actinomycetes</taxon>
        <taxon>Streptosporangiales</taxon>
        <taxon>Streptosporangiaceae</taxon>
        <taxon>Nonomuraea</taxon>
    </lineage>
</organism>
<gene>
    <name evidence="1" type="ORF">H4W80_009227</name>
</gene>
<protein>
    <submittedName>
        <fullName evidence="1">Uncharacterized protein</fullName>
    </submittedName>
</protein>
<comment type="caution">
    <text evidence="1">The sequence shown here is derived from an EMBL/GenBank/DDBJ whole genome shotgun (WGS) entry which is preliminary data.</text>
</comment>
<accession>A0ABR9MDV7</accession>
<sequence length="205" mass="22797">MSGKNAAVTAFRYPYVIGWTGEAEKHRLIWVPRPLGSVRLSYVDSRPGDYELGVLRLRQNGRRAGRPDFTTVNTRRQWRCMTRSWCQVCAGSAVEAETGRIWWLLSSDQGDAGDGYTNAPPTCRACIPEAISQCSHLRRHAAVFTVGACVPFGVRGDVFLPGLPPVVPLAVNRVVRFDDAELPHCVARELLMRVVDVREETAIDC</sequence>